<evidence type="ECO:0000313" key="15">
    <source>
        <dbReference type="Proteomes" id="UP000824001"/>
    </source>
</evidence>
<evidence type="ECO:0000256" key="1">
    <source>
        <dbReference type="ARBA" id="ARBA00001946"/>
    </source>
</evidence>
<keyword evidence="10" id="KW-0784">Thiamine biosynthesis</keyword>
<keyword evidence="11" id="KW-0786">Thiamine pyrophosphate</keyword>
<evidence type="ECO:0000256" key="11">
    <source>
        <dbReference type="ARBA" id="ARBA00023052"/>
    </source>
</evidence>
<dbReference type="CDD" id="cd07033">
    <property type="entry name" value="TPP_PYR_DXS_TK_like"/>
    <property type="match status" value="1"/>
</dbReference>
<dbReference type="Gene3D" id="3.40.50.970">
    <property type="match status" value="1"/>
</dbReference>
<comment type="pathway">
    <text evidence="3">Metabolic intermediate biosynthesis; 1-deoxy-D-xylulose 5-phosphate biosynthesis; 1-deoxy-D-xylulose 5-phosphate from D-glyceraldehyde 3-phosphate and pyruvate: step 1/1.</text>
</comment>
<feature type="domain" description="Transketolase-like pyrimidine-binding" evidence="13">
    <location>
        <begin position="47"/>
        <end position="211"/>
    </location>
</feature>
<keyword evidence="7" id="KW-0808">Transferase</keyword>
<keyword evidence="9" id="KW-0460">Magnesium</keyword>
<evidence type="ECO:0000259" key="13">
    <source>
        <dbReference type="SMART" id="SM00861"/>
    </source>
</evidence>
<dbReference type="EMBL" id="DVJK01000250">
    <property type="protein sequence ID" value="HIS67651.1"/>
    <property type="molecule type" value="Genomic_DNA"/>
</dbReference>
<evidence type="ECO:0000256" key="5">
    <source>
        <dbReference type="ARBA" id="ARBA00011738"/>
    </source>
</evidence>
<dbReference type="SUPFAM" id="SSF52922">
    <property type="entry name" value="TK C-terminal domain-like"/>
    <property type="match status" value="1"/>
</dbReference>
<organism evidence="14 15">
    <name type="scientific">Candidatus Scatomorpha merdipullorum</name>
    <dbReference type="NCBI Taxonomy" id="2840927"/>
    <lineage>
        <taxon>Bacteria</taxon>
        <taxon>Bacillati</taxon>
        <taxon>Bacillota</taxon>
        <taxon>Clostridia</taxon>
        <taxon>Eubacteriales</taxon>
        <taxon>Candidatus Scatomorpha</taxon>
    </lineage>
</organism>
<dbReference type="Proteomes" id="UP000824001">
    <property type="component" value="Unassembled WGS sequence"/>
</dbReference>
<reference evidence="14" key="1">
    <citation type="submission" date="2020-10" db="EMBL/GenBank/DDBJ databases">
        <authorList>
            <person name="Gilroy R."/>
        </authorList>
    </citation>
    <scope>NUCLEOTIDE SEQUENCE</scope>
    <source>
        <strain evidence="14">ChiHjej10B9-9673</strain>
    </source>
</reference>
<dbReference type="Pfam" id="PF02779">
    <property type="entry name" value="Transket_pyr"/>
    <property type="match status" value="1"/>
</dbReference>
<dbReference type="GO" id="GO:0019288">
    <property type="term" value="P:isopentenyl diphosphate biosynthetic process, methylerythritol 4-phosphate pathway"/>
    <property type="evidence" value="ECO:0007669"/>
    <property type="project" value="TreeGrafter"/>
</dbReference>
<reference evidence="14" key="2">
    <citation type="journal article" date="2021" name="PeerJ">
        <title>Extensive microbial diversity within the chicken gut microbiome revealed by metagenomics and culture.</title>
        <authorList>
            <person name="Gilroy R."/>
            <person name="Ravi A."/>
            <person name="Getino M."/>
            <person name="Pursley I."/>
            <person name="Horton D.L."/>
            <person name="Alikhan N.F."/>
            <person name="Baker D."/>
            <person name="Gharbi K."/>
            <person name="Hall N."/>
            <person name="Watson M."/>
            <person name="Adriaenssens E.M."/>
            <person name="Foster-Nyarko E."/>
            <person name="Jarju S."/>
            <person name="Secka A."/>
            <person name="Antonio M."/>
            <person name="Oren A."/>
            <person name="Chaudhuri R.R."/>
            <person name="La Ragione R."/>
            <person name="Hildebrand F."/>
            <person name="Pallen M.J."/>
        </authorList>
    </citation>
    <scope>NUCLEOTIDE SEQUENCE</scope>
    <source>
        <strain evidence="14">ChiHjej10B9-9673</strain>
    </source>
</reference>
<evidence type="ECO:0000256" key="4">
    <source>
        <dbReference type="ARBA" id="ARBA00011081"/>
    </source>
</evidence>
<dbReference type="GO" id="GO:0009228">
    <property type="term" value="P:thiamine biosynthetic process"/>
    <property type="evidence" value="ECO:0007669"/>
    <property type="project" value="UniProtKB-KW"/>
</dbReference>
<evidence type="ECO:0000256" key="3">
    <source>
        <dbReference type="ARBA" id="ARBA00004980"/>
    </source>
</evidence>
<evidence type="ECO:0000313" key="14">
    <source>
        <dbReference type="EMBL" id="HIS67651.1"/>
    </source>
</evidence>
<dbReference type="InterPro" id="IPR033248">
    <property type="entry name" value="Transketolase_C"/>
</dbReference>
<name>A0A9D1FFY5_9FIRM</name>
<dbReference type="InterPro" id="IPR029061">
    <property type="entry name" value="THDP-binding"/>
</dbReference>
<feature type="non-terminal residue" evidence="14">
    <location>
        <position position="1"/>
    </location>
</feature>
<accession>A0A9D1FFY5</accession>
<evidence type="ECO:0000256" key="6">
    <source>
        <dbReference type="ARBA" id="ARBA00013150"/>
    </source>
</evidence>
<keyword evidence="8" id="KW-0479">Metal-binding</keyword>
<dbReference type="GO" id="GO:0008661">
    <property type="term" value="F:1-deoxy-D-xylulose-5-phosphate synthase activity"/>
    <property type="evidence" value="ECO:0007669"/>
    <property type="project" value="UniProtKB-EC"/>
</dbReference>
<sequence length="349" mass="36543">RDMRVPVLLHVITKKGRGYLKAELHPDRYHGVGPFDPETGEIKSSGESFSTVFGRELARLARSDGNIAAVTAAMADGTGLIPFEQSFPERFFDVGIAEGGAVAMAAGMAKQGLLPVAAIYSTFLQRGYDQLIHDAALLKLHMVLGVDRAGLVGEDGETHHGVFDLAYLSTVPGLTLYAPASFAELRDMLRAALYETEGPSALRYPRGGEGEYVSGGAEAVKVIGEGTDAAIVAYGTMVNEALEAQRLLAAEGIHSRIVKPGRLCPLPGRELLDALGSDKAVAAEEVCAAGCLGEALLAAAELENIPLRARLLNLGGGIVGQGTAAELRARCGIDAAAIVKAVKELLNEG</sequence>
<dbReference type="GO" id="GO:0046872">
    <property type="term" value="F:metal ion binding"/>
    <property type="evidence" value="ECO:0007669"/>
    <property type="project" value="UniProtKB-KW"/>
</dbReference>
<dbReference type="AlphaFoldDB" id="A0A9D1FFY5"/>
<dbReference type="GO" id="GO:0005829">
    <property type="term" value="C:cytosol"/>
    <property type="evidence" value="ECO:0007669"/>
    <property type="project" value="TreeGrafter"/>
</dbReference>
<evidence type="ECO:0000256" key="2">
    <source>
        <dbReference type="ARBA" id="ARBA00001964"/>
    </source>
</evidence>
<evidence type="ECO:0000256" key="10">
    <source>
        <dbReference type="ARBA" id="ARBA00022977"/>
    </source>
</evidence>
<dbReference type="PANTHER" id="PTHR43322">
    <property type="entry name" value="1-D-DEOXYXYLULOSE 5-PHOSPHATE SYNTHASE-RELATED"/>
    <property type="match status" value="1"/>
</dbReference>
<comment type="caution">
    <text evidence="14">The sequence shown here is derived from an EMBL/GenBank/DDBJ whole genome shotgun (WGS) entry which is preliminary data.</text>
</comment>
<dbReference type="EC" id="2.2.1.7" evidence="6"/>
<dbReference type="InterPro" id="IPR005475">
    <property type="entry name" value="Transketolase-like_Pyr-bd"/>
</dbReference>
<proteinExistence type="inferred from homology"/>
<comment type="cofactor">
    <cofactor evidence="2">
        <name>thiamine diphosphate</name>
        <dbReference type="ChEBI" id="CHEBI:58937"/>
    </cofactor>
</comment>
<comment type="subunit">
    <text evidence="5">Homodimer.</text>
</comment>
<comment type="similarity">
    <text evidence="4">Belongs to the transketolase family. DXPS subfamily.</text>
</comment>
<protein>
    <recommendedName>
        <fullName evidence="6">1-deoxy-D-xylulose-5-phosphate synthase</fullName>
        <ecNumber evidence="6">2.2.1.7</ecNumber>
    </recommendedName>
</protein>
<dbReference type="InterPro" id="IPR009014">
    <property type="entry name" value="Transketo_C/PFOR_II"/>
</dbReference>
<dbReference type="SMART" id="SM00861">
    <property type="entry name" value="Transket_pyr"/>
    <property type="match status" value="1"/>
</dbReference>
<dbReference type="InterPro" id="IPR005477">
    <property type="entry name" value="Dxylulose-5-P_synthase"/>
</dbReference>
<comment type="cofactor">
    <cofactor evidence="1">
        <name>Mg(2+)</name>
        <dbReference type="ChEBI" id="CHEBI:18420"/>
    </cofactor>
</comment>
<dbReference type="SUPFAM" id="SSF52518">
    <property type="entry name" value="Thiamin diphosphate-binding fold (THDP-binding)"/>
    <property type="match status" value="1"/>
</dbReference>
<dbReference type="GO" id="GO:0016114">
    <property type="term" value="P:terpenoid biosynthetic process"/>
    <property type="evidence" value="ECO:0007669"/>
    <property type="project" value="InterPro"/>
</dbReference>
<evidence type="ECO:0000256" key="12">
    <source>
        <dbReference type="ARBA" id="ARBA00023229"/>
    </source>
</evidence>
<dbReference type="PROSITE" id="PS00802">
    <property type="entry name" value="TRANSKETOLASE_2"/>
    <property type="match status" value="1"/>
</dbReference>
<dbReference type="Gene3D" id="3.40.50.920">
    <property type="match status" value="1"/>
</dbReference>
<dbReference type="PANTHER" id="PTHR43322:SF5">
    <property type="entry name" value="1-DEOXY-D-XYLULOSE-5-PHOSPHATE SYNTHASE, CHLOROPLASTIC"/>
    <property type="match status" value="1"/>
</dbReference>
<dbReference type="InterPro" id="IPR020826">
    <property type="entry name" value="Transketolase_BS"/>
</dbReference>
<gene>
    <name evidence="14" type="ORF">IAC18_08795</name>
</gene>
<dbReference type="Pfam" id="PF02780">
    <property type="entry name" value="Transketolase_C"/>
    <property type="match status" value="1"/>
</dbReference>
<evidence type="ECO:0000256" key="9">
    <source>
        <dbReference type="ARBA" id="ARBA00022842"/>
    </source>
</evidence>
<evidence type="ECO:0000256" key="8">
    <source>
        <dbReference type="ARBA" id="ARBA00022723"/>
    </source>
</evidence>
<keyword evidence="12" id="KW-0414">Isoprene biosynthesis</keyword>
<evidence type="ECO:0000256" key="7">
    <source>
        <dbReference type="ARBA" id="ARBA00022679"/>
    </source>
</evidence>